<dbReference type="InterPro" id="IPR002110">
    <property type="entry name" value="Ankyrin_rpt"/>
</dbReference>
<keyword evidence="6 7" id="KW-0040">ANK repeat</keyword>
<dbReference type="Gene3D" id="1.25.40.20">
    <property type="entry name" value="Ankyrin repeat-containing domain"/>
    <property type="match status" value="2"/>
</dbReference>
<sequence length="1422" mass="162447">MYPVFYCDEFDELDLDNGGSPLRKKFDAIIKDLKENEHTSLGDIKLISGDGGVKYFRAKLSDSDRLLFTSIKYNNEDAFVILEVILNHKYDKSKFLTNKEKIKNIKIIDQNNKEVSDSTGEVKIRDAPQVRWLDKFITFSAKQEDIVENAEGLPLIVSGSAGSGKTSVALEKLRKIEEEFKEGKILYITQSESLIKKSKELYEYEYYDGAANKLRTGVSQRIEFLSVHEFIERVTKEDVEGKKPINRNAFFSWFNEKCKKKEFKEYAKDGEKIFEEFIAVIAGKCLGKKEKYEQLGDRQSIFPRDKRSRIYGFFEKYRKFIEEDREYYDPNLIAHRCTEEEIRSNKVYDVVVVDEVQDLTESTLKLILKSLKDESKSNFLLCGDVNQVIHPSFFSLSKLKSFLYQNEYNKEPKVCILEKNYRSSKQVIELANRILHFKNHYFASEDQMTEDEKKAFFMESDTENPGNVGFIAKGDEQEIAEKISESTNWAVLVLDDESKEDACKCFDPSFVFNIHEAKGLEFDNVILYKFTSHKAYSDMWDIARQNEDKEEKVEDTIKKIRDSYDKKDVNTSRPKDKEDRSFEKYKFYIHALYVAVTRTVSNAYIIEGEKQCNLLKVVALGKEVNKVDTKDIKKEKFDPKKWKARALMLIDNGNMEQAKGKVIKLLEKGEKEYAQEIMDALEAKGHRVGAVANTVVQSPSDKARSVEGIRRKVKKQLEVEKELIAAIKDGHTETAKKLIDEDVNAKDLKEQTPLRLEGKERVTKLKKEGKAFDKTIRGLKDEAVDNLVKSMKPGEFMSFKDDVIKGIYVEYCVLELFAMAIMSVFEPKVKERHTAFNNKNGRSLPEEEITNELTAIVAGKRRLMQCKKIRDGAKNLVEGVFVNILELPDKKQVSRDKKYRLQLLQEKFKNPIRSIEENIMKQLKELVDDYSEEELDSRLDEICQALENNVAKLKKYINQEEQKIKQEEVKASLLSLFPSKERVDLVARSQECLSERAPLKIHFSKLVHKLEDCRKKVENLSQEQLSYSEFEKLRDEAIDITGRFEKLLQTYGHIFKQSAKNRRKIGQKFDVVDLLLLPGIGVDARDEEGFTFLHVAAENGLKNIVDSFLQCGADVNDMSKKGITPLHLAAKNGHKDVVDLLLKREANVNVTASGSVTPLHVAAYHGHEEVVKALLNKGADINSKDNDGKIPLELAKNHPIVENILNLTKQLFDHIKENQVEKIRSCINKGAIVNATSKGKTPLHFAAEGGNKDIAGLLLDKDANVNAKTEEGFTSLALALEFGYSKIVDLLLADPNINVGYIQIGSLENGKNKEKIRQKFAQDANLFQKVKKSAEEKDENKVDALLKEIEELLESKTEYGFKPSLNYSPDGKDENTTIEIAIKAGGKILRLLKEQQENPQPKSSFNDVSTPHNLAQAQASIT</sequence>
<dbReference type="GO" id="GO:0005524">
    <property type="term" value="F:ATP binding"/>
    <property type="evidence" value="ECO:0007669"/>
    <property type="project" value="UniProtKB-UniRule"/>
</dbReference>
<dbReference type="GO" id="GO:0004386">
    <property type="term" value="F:helicase activity"/>
    <property type="evidence" value="ECO:0007669"/>
    <property type="project" value="UniProtKB-UniRule"/>
</dbReference>
<dbReference type="SUPFAM" id="SSF52540">
    <property type="entry name" value="P-loop containing nucleoside triphosphate hydrolases"/>
    <property type="match status" value="1"/>
</dbReference>
<keyword evidence="4 8" id="KW-0347">Helicase</keyword>
<dbReference type="InterPro" id="IPR027417">
    <property type="entry name" value="P-loop_NTPase"/>
</dbReference>
<evidence type="ECO:0000256" key="3">
    <source>
        <dbReference type="ARBA" id="ARBA00022801"/>
    </source>
</evidence>
<dbReference type="Gene3D" id="3.40.50.300">
    <property type="entry name" value="P-loop containing nucleotide triphosphate hydrolases"/>
    <property type="match status" value="2"/>
</dbReference>
<feature type="compositionally biased region" description="Polar residues" evidence="10">
    <location>
        <begin position="1397"/>
        <end position="1422"/>
    </location>
</feature>
<protein>
    <recommendedName>
        <fullName evidence="11">UvrD-like helicase ATP-binding domain-containing protein</fullName>
    </recommendedName>
</protein>
<name>A0AAT9GBL2_9RICK</name>
<dbReference type="PANTHER" id="PTHR24171">
    <property type="entry name" value="ANKYRIN REPEAT DOMAIN-CONTAINING PROTEIN 39-RELATED"/>
    <property type="match status" value="1"/>
</dbReference>
<keyword evidence="9" id="KW-0175">Coiled coil</keyword>
<evidence type="ECO:0000256" key="5">
    <source>
        <dbReference type="ARBA" id="ARBA00022840"/>
    </source>
</evidence>
<evidence type="ECO:0000313" key="12">
    <source>
        <dbReference type="EMBL" id="BFD47147.1"/>
    </source>
</evidence>
<dbReference type="Pfam" id="PF00023">
    <property type="entry name" value="Ank"/>
    <property type="match status" value="1"/>
</dbReference>
<dbReference type="Pfam" id="PF00580">
    <property type="entry name" value="UvrD-helicase"/>
    <property type="match status" value="1"/>
</dbReference>
<keyword evidence="1" id="KW-0677">Repeat</keyword>
<keyword evidence="3 8" id="KW-0378">Hydrolase</keyword>
<proteinExistence type="predicted"/>
<dbReference type="Pfam" id="PF12796">
    <property type="entry name" value="Ank_2"/>
    <property type="match status" value="2"/>
</dbReference>
<dbReference type="PROSITE" id="PS51198">
    <property type="entry name" value="UVRD_HELICASE_ATP_BIND"/>
    <property type="match status" value="1"/>
</dbReference>
<evidence type="ECO:0000256" key="9">
    <source>
        <dbReference type="SAM" id="Coils"/>
    </source>
</evidence>
<evidence type="ECO:0000256" key="4">
    <source>
        <dbReference type="ARBA" id="ARBA00022806"/>
    </source>
</evidence>
<feature type="repeat" description="ANK" evidence="7">
    <location>
        <begin position="1154"/>
        <end position="1186"/>
    </location>
</feature>
<dbReference type="InterPro" id="IPR014016">
    <property type="entry name" value="UvrD-like_ATP-bd"/>
</dbReference>
<dbReference type="SUPFAM" id="SSF48403">
    <property type="entry name" value="Ankyrin repeat"/>
    <property type="match status" value="1"/>
</dbReference>
<feature type="repeat" description="ANK" evidence="7">
    <location>
        <begin position="1238"/>
        <end position="1270"/>
    </location>
</feature>
<gene>
    <name evidence="12" type="ORF">DMENIID0003_02210</name>
</gene>
<feature type="region of interest" description="Disordered" evidence="10">
    <location>
        <begin position="1394"/>
        <end position="1422"/>
    </location>
</feature>
<feature type="repeat" description="ANK" evidence="7">
    <location>
        <begin position="1088"/>
        <end position="1120"/>
    </location>
</feature>
<evidence type="ECO:0000259" key="11">
    <source>
        <dbReference type="PROSITE" id="PS51198"/>
    </source>
</evidence>
<dbReference type="PANTHER" id="PTHR24171:SF10">
    <property type="entry name" value="ANKYRIN REPEAT DOMAIN-CONTAINING PROTEIN 29-LIKE"/>
    <property type="match status" value="1"/>
</dbReference>
<dbReference type="PRINTS" id="PR01415">
    <property type="entry name" value="ANKYRIN"/>
</dbReference>
<feature type="repeat" description="ANK" evidence="7">
    <location>
        <begin position="1121"/>
        <end position="1153"/>
    </location>
</feature>
<keyword evidence="2 8" id="KW-0547">Nucleotide-binding</keyword>
<organism evidence="12">
    <name type="scientific">Wolbachia endosymbiont of Sergentomyia squamirostris</name>
    <dbReference type="NCBI Taxonomy" id="3113640"/>
    <lineage>
        <taxon>Bacteria</taxon>
        <taxon>Pseudomonadati</taxon>
        <taxon>Pseudomonadota</taxon>
        <taxon>Alphaproteobacteria</taxon>
        <taxon>Rickettsiales</taxon>
        <taxon>Anaplasmataceae</taxon>
        <taxon>Wolbachieae</taxon>
        <taxon>Wolbachia</taxon>
    </lineage>
</organism>
<evidence type="ECO:0000256" key="8">
    <source>
        <dbReference type="PROSITE-ProRule" id="PRU00560"/>
    </source>
</evidence>
<evidence type="ECO:0000256" key="10">
    <source>
        <dbReference type="SAM" id="MobiDB-lite"/>
    </source>
</evidence>
<feature type="coiled-coil region" evidence="9">
    <location>
        <begin position="913"/>
        <end position="970"/>
    </location>
</feature>
<dbReference type="InterPro" id="IPR036770">
    <property type="entry name" value="Ankyrin_rpt-contain_sf"/>
</dbReference>
<dbReference type="GO" id="GO:0016787">
    <property type="term" value="F:hydrolase activity"/>
    <property type="evidence" value="ECO:0007669"/>
    <property type="project" value="UniProtKB-UniRule"/>
</dbReference>
<evidence type="ECO:0000256" key="7">
    <source>
        <dbReference type="PROSITE-ProRule" id="PRU00023"/>
    </source>
</evidence>
<feature type="binding site" evidence="8">
    <location>
        <begin position="159"/>
        <end position="166"/>
    </location>
    <ligand>
        <name>ATP</name>
        <dbReference type="ChEBI" id="CHEBI:30616"/>
    </ligand>
</feature>
<dbReference type="EMBL" id="AP029172">
    <property type="protein sequence ID" value="BFD47147.1"/>
    <property type="molecule type" value="Genomic_DNA"/>
</dbReference>
<evidence type="ECO:0000256" key="1">
    <source>
        <dbReference type="ARBA" id="ARBA00022737"/>
    </source>
</evidence>
<keyword evidence="5 8" id="KW-0067">ATP-binding</keyword>
<feature type="domain" description="UvrD-like helicase ATP-binding" evidence="11">
    <location>
        <begin position="138"/>
        <end position="424"/>
    </location>
</feature>
<dbReference type="SMART" id="SM00248">
    <property type="entry name" value="ANK"/>
    <property type="match status" value="6"/>
</dbReference>
<dbReference type="PROSITE" id="PS50297">
    <property type="entry name" value="ANK_REP_REGION"/>
    <property type="match status" value="4"/>
</dbReference>
<reference evidence="12" key="1">
    <citation type="submission" date="2024-01" db="EMBL/GenBank/DDBJ databases">
        <title>Sequencing the genomes of a sandfly, Sergentomyia squamirostris, and its two endosymbionts.</title>
        <authorList>
            <person name="Itokawa K."/>
            <person name="Sanjoba C."/>
        </authorList>
    </citation>
    <scope>NUCLEOTIDE SEQUENCE</scope>
    <source>
        <strain evidence="12">WSSQ</strain>
    </source>
</reference>
<dbReference type="PROSITE" id="PS50088">
    <property type="entry name" value="ANK_REPEAT"/>
    <property type="match status" value="4"/>
</dbReference>
<accession>A0AAT9GBL2</accession>
<evidence type="ECO:0000256" key="6">
    <source>
        <dbReference type="ARBA" id="ARBA00023043"/>
    </source>
</evidence>
<evidence type="ECO:0000256" key="2">
    <source>
        <dbReference type="ARBA" id="ARBA00022741"/>
    </source>
</evidence>